<dbReference type="InterPro" id="IPR029058">
    <property type="entry name" value="AB_hydrolase_fold"/>
</dbReference>
<dbReference type="SUPFAM" id="SSF53474">
    <property type="entry name" value="alpha/beta-Hydrolases"/>
    <property type="match status" value="1"/>
</dbReference>
<evidence type="ECO:0000259" key="1">
    <source>
        <dbReference type="Pfam" id="PF12697"/>
    </source>
</evidence>
<dbReference type="Pfam" id="PF12697">
    <property type="entry name" value="Abhydrolase_6"/>
    <property type="match status" value="1"/>
</dbReference>
<keyword evidence="2" id="KW-0378">Hydrolase</keyword>
<dbReference type="EMBL" id="KZ825837">
    <property type="protein sequence ID" value="PYH96446.1"/>
    <property type="molecule type" value="Genomic_DNA"/>
</dbReference>
<accession>A0A319DG96</accession>
<dbReference type="InterPro" id="IPR000073">
    <property type="entry name" value="AB_hydrolase_1"/>
</dbReference>
<dbReference type="OrthoDB" id="3466836at2759"/>
<dbReference type="VEuPathDB" id="FungiDB:BO71DRAFT_320757"/>
<reference evidence="2 3" key="1">
    <citation type="submission" date="2018-02" db="EMBL/GenBank/DDBJ databases">
        <title>The genomes of Aspergillus section Nigri reveals drivers in fungal speciation.</title>
        <authorList>
            <consortium name="DOE Joint Genome Institute"/>
            <person name="Vesth T.C."/>
            <person name="Nybo J."/>
            <person name="Theobald S."/>
            <person name="Brandl J."/>
            <person name="Frisvad J.C."/>
            <person name="Nielsen K.F."/>
            <person name="Lyhne E.K."/>
            <person name="Kogle M.E."/>
            <person name="Kuo A."/>
            <person name="Riley R."/>
            <person name="Clum A."/>
            <person name="Nolan M."/>
            <person name="Lipzen A."/>
            <person name="Salamov A."/>
            <person name="Henrissat B."/>
            <person name="Wiebenga A."/>
            <person name="De vries R.P."/>
            <person name="Grigoriev I.V."/>
            <person name="Mortensen U.H."/>
            <person name="Andersen M.R."/>
            <person name="Baker S.E."/>
        </authorList>
    </citation>
    <scope>NUCLEOTIDE SEQUENCE [LARGE SCALE GENOMIC DNA]</scope>
    <source>
        <strain evidence="2 3">CBS 707.79</strain>
    </source>
</reference>
<organism evidence="2 3">
    <name type="scientific">Aspergillus ellipticus CBS 707.79</name>
    <dbReference type="NCBI Taxonomy" id="1448320"/>
    <lineage>
        <taxon>Eukaryota</taxon>
        <taxon>Fungi</taxon>
        <taxon>Dikarya</taxon>
        <taxon>Ascomycota</taxon>
        <taxon>Pezizomycotina</taxon>
        <taxon>Eurotiomycetes</taxon>
        <taxon>Eurotiomycetidae</taxon>
        <taxon>Eurotiales</taxon>
        <taxon>Aspergillaceae</taxon>
        <taxon>Aspergillus</taxon>
        <taxon>Aspergillus subgen. Circumdati</taxon>
    </lineage>
</organism>
<feature type="domain" description="AB hydrolase-1" evidence="1">
    <location>
        <begin position="33"/>
        <end position="307"/>
    </location>
</feature>
<dbReference type="Proteomes" id="UP000247810">
    <property type="component" value="Unassembled WGS sequence"/>
</dbReference>
<dbReference type="PANTHER" id="PTHR43194">
    <property type="entry name" value="HYDROLASE ALPHA/BETA FOLD FAMILY"/>
    <property type="match status" value="1"/>
</dbReference>
<dbReference type="PANTHER" id="PTHR43194:SF2">
    <property type="entry name" value="PEROXISOMAL MEMBRANE PROTEIN LPX1"/>
    <property type="match status" value="1"/>
</dbReference>
<dbReference type="GO" id="GO:0016787">
    <property type="term" value="F:hydrolase activity"/>
    <property type="evidence" value="ECO:0007669"/>
    <property type="project" value="UniProtKB-KW"/>
</dbReference>
<name>A0A319DG96_9EURO</name>
<gene>
    <name evidence="2" type="ORF">BO71DRAFT_320757</name>
</gene>
<proteinExistence type="predicted"/>
<evidence type="ECO:0000313" key="3">
    <source>
        <dbReference type="Proteomes" id="UP000247810"/>
    </source>
</evidence>
<protein>
    <submittedName>
        <fullName evidence="2">Alpha/beta-hydrolase</fullName>
    </submittedName>
</protein>
<evidence type="ECO:0000313" key="2">
    <source>
        <dbReference type="EMBL" id="PYH96446.1"/>
    </source>
</evidence>
<dbReference type="Gene3D" id="3.40.50.1820">
    <property type="entry name" value="alpha/beta hydrolase"/>
    <property type="match status" value="1"/>
</dbReference>
<dbReference type="InterPro" id="IPR050228">
    <property type="entry name" value="Carboxylesterase_BioH"/>
</dbReference>
<keyword evidence="3" id="KW-1185">Reference proteome</keyword>
<dbReference type="AlphaFoldDB" id="A0A319DG96"/>
<sequence>MANYQFITLATKAPAKICYSFHEPVSPTKPVLLVFINGLGLPQTSWQSVISQLRGQPPKTGLPAIFTYDRFGQGQTPDTDPQDATAADPMHGHNCLEVVQDLHQLLTQIALEKLNEANLNNLTLVLVGNSIGCALIRLYSQEHPGTVSGIILLDSVLANSDFVSIYPDPNSPDFNATTLPEGVTPPAIHAAREYMSRTFHPDNGSKEGLSRKNLRDLLPASDGPQLHAPGGHRPWVTIIGHDFEAFADEFERMGGAPPSLTRAYVNPYWHRYNEGLVKITDTERSKGPLLAPGAGHFVQRDNPEFVVTELREMLEKIM</sequence>